<comment type="caution">
    <text evidence="7">The sequence shown here is derived from an EMBL/GenBank/DDBJ whole genome shotgun (WGS) entry which is preliminary data.</text>
</comment>
<dbReference type="GO" id="GO:0015074">
    <property type="term" value="P:DNA integration"/>
    <property type="evidence" value="ECO:0007669"/>
    <property type="project" value="InterPro"/>
</dbReference>
<dbReference type="Gene3D" id="1.10.443.10">
    <property type="entry name" value="Intergrase catalytic core"/>
    <property type="match status" value="1"/>
</dbReference>
<gene>
    <name evidence="7" type="ORF">HNR40_008122</name>
</gene>
<evidence type="ECO:0000313" key="7">
    <source>
        <dbReference type="EMBL" id="MBB5082626.1"/>
    </source>
</evidence>
<dbReference type="InterPro" id="IPR013762">
    <property type="entry name" value="Integrase-like_cat_sf"/>
</dbReference>
<dbReference type="InterPro" id="IPR010998">
    <property type="entry name" value="Integrase_recombinase_N"/>
</dbReference>
<dbReference type="PROSITE" id="PS51900">
    <property type="entry name" value="CB"/>
    <property type="match status" value="1"/>
</dbReference>
<sequence>MGEPVVYKRCGCSAQDRACPFLADEDHGSWYFAIQVLGPNGRKERVRRGGFQAAEHAMQAARELAAADSPGSVSAAFTVAQWLRHWLTTLQPVRERTRQGYADHVRIHLIPGLGRIPLGELGPVDLRRFFASLVQRRTRYGKALSPSTVQRIHATLRAALNEAIREGLIDTNPARRLRLPRTRRPHAQVWTRSRVTVWQATGQRPAVAVWTTEYLTAFLDYVREDALYPLWWLAALRGLRRGELAGLRWVDIGLEVRELTVVQQLIHVNGRLHVVPPKSEASQRTIALDTETIRLLRRHQQRQRQKGLDVAGWVFTREDGQPIRPDYLTYRFRYLVAASGLPPVRLHDLRHGAASTALAAHVDLRTVQGQLGHASIVLTSDTYTSVLPELHHEAAEATARLVMSTARRTGHRLRKRTLRLRRRPTNRPPR</sequence>
<dbReference type="Gene3D" id="1.10.150.130">
    <property type="match status" value="1"/>
</dbReference>
<dbReference type="PANTHER" id="PTHR30349">
    <property type="entry name" value="PHAGE INTEGRASE-RELATED"/>
    <property type="match status" value="1"/>
</dbReference>
<dbReference type="GO" id="GO:0006310">
    <property type="term" value="P:DNA recombination"/>
    <property type="evidence" value="ECO:0007669"/>
    <property type="project" value="UniProtKB-KW"/>
</dbReference>
<name>A0A7W8ACL5_9ACTN</name>
<dbReference type="InterPro" id="IPR002104">
    <property type="entry name" value="Integrase_catalytic"/>
</dbReference>
<feature type="domain" description="Core-binding (CB)" evidence="6">
    <location>
        <begin position="77"/>
        <end position="164"/>
    </location>
</feature>
<dbReference type="RefSeq" id="WP_184971030.1">
    <property type="nucleotide sequence ID" value="NZ_JACHIN010000014.1"/>
</dbReference>
<dbReference type="AlphaFoldDB" id="A0A7W8ACL5"/>
<dbReference type="InterPro" id="IPR011010">
    <property type="entry name" value="DNA_brk_join_enz"/>
</dbReference>
<dbReference type="GO" id="GO:0003677">
    <property type="term" value="F:DNA binding"/>
    <property type="evidence" value="ECO:0007669"/>
    <property type="project" value="UniProtKB-UniRule"/>
</dbReference>
<dbReference type="PROSITE" id="PS51898">
    <property type="entry name" value="TYR_RECOMBINASE"/>
    <property type="match status" value="1"/>
</dbReference>
<dbReference type="SUPFAM" id="SSF56349">
    <property type="entry name" value="DNA breaking-rejoining enzymes"/>
    <property type="match status" value="1"/>
</dbReference>
<dbReference type="PANTHER" id="PTHR30349:SF91">
    <property type="entry name" value="INTA PROTEIN"/>
    <property type="match status" value="1"/>
</dbReference>
<evidence type="ECO:0000256" key="1">
    <source>
        <dbReference type="ARBA" id="ARBA00023125"/>
    </source>
</evidence>
<proteinExistence type="predicted"/>
<reference evidence="7 8" key="1">
    <citation type="submission" date="2020-08" db="EMBL/GenBank/DDBJ databases">
        <title>Genomic Encyclopedia of Type Strains, Phase IV (KMG-IV): sequencing the most valuable type-strain genomes for metagenomic binning, comparative biology and taxonomic classification.</title>
        <authorList>
            <person name="Goeker M."/>
        </authorList>
    </citation>
    <scope>NUCLEOTIDE SEQUENCE [LARGE SCALE GENOMIC DNA]</scope>
    <source>
        <strain evidence="7 8">DSM 45385</strain>
    </source>
</reference>
<protein>
    <submittedName>
        <fullName evidence="7">Integrase</fullName>
    </submittedName>
</protein>
<dbReference type="InterPro" id="IPR050090">
    <property type="entry name" value="Tyrosine_recombinase_XerCD"/>
</dbReference>
<feature type="compositionally biased region" description="Basic residues" evidence="4">
    <location>
        <begin position="408"/>
        <end position="430"/>
    </location>
</feature>
<dbReference type="EMBL" id="JACHIN010000014">
    <property type="protein sequence ID" value="MBB5082626.1"/>
    <property type="molecule type" value="Genomic_DNA"/>
</dbReference>
<accession>A0A7W8ACL5</accession>
<keyword evidence="1 3" id="KW-0238">DNA-binding</keyword>
<dbReference type="CDD" id="cd01189">
    <property type="entry name" value="INT_ICEBs1_C_like"/>
    <property type="match status" value="1"/>
</dbReference>
<dbReference type="Proteomes" id="UP000568380">
    <property type="component" value="Unassembled WGS sequence"/>
</dbReference>
<dbReference type="InterPro" id="IPR044068">
    <property type="entry name" value="CB"/>
</dbReference>
<evidence type="ECO:0000313" key="8">
    <source>
        <dbReference type="Proteomes" id="UP000568380"/>
    </source>
</evidence>
<feature type="domain" description="Tyr recombinase" evidence="5">
    <location>
        <begin position="205"/>
        <end position="396"/>
    </location>
</feature>
<organism evidence="7 8">
    <name type="scientific">Nonomuraea endophytica</name>
    <dbReference type="NCBI Taxonomy" id="714136"/>
    <lineage>
        <taxon>Bacteria</taxon>
        <taxon>Bacillati</taxon>
        <taxon>Actinomycetota</taxon>
        <taxon>Actinomycetes</taxon>
        <taxon>Streptosporangiales</taxon>
        <taxon>Streptosporangiaceae</taxon>
        <taxon>Nonomuraea</taxon>
    </lineage>
</organism>
<evidence type="ECO:0000259" key="5">
    <source>
        <dbReference type="PROSITE" id="PS51898"/>
    </source>
</evidence>
<feature type="region of interest" description="Disordered" evidence="4">
    <location>
        <begin position="407"/>
        <end position="430"/>
    </location>
</feature>
<keyword evidence="2" id="KW-0233">DNA recombination</keyword>
<evidence type="ECO:0000256" key="2">
    <source>
        <dbReference type="ARBA" id="ARBA00023172"/>
    </source>
</evidence>
<keyword evidence="8" id="KW-1185">Reference proteome</keyword>
<dbReference type="Pfam" id="PF00589">
    <property type="entry name" value="Phage_integrase"/>
    <property type="match status" value="1"/>
</dbReference>
<evidence type="ECO:0000256" key="3">
    <source>
        <dbReference type="PROSITE-ProRule" id="PRU01248"/>
    </source>
</evidence>
<evidence type="ECO:0000256" key="4">
    <source>
        <dbReference type="SAM" id="MobiDB-lite"/>
    </source>
</evidence>
<evidence type="ECO:0000259" key="6">
    <source>
        <dbReference type="PROSITE" id="PS51900"/>
    </source>
</evidence>